<name>A0A1F8C267_9BACT</name>
<evidence type="ECO:0000313" key="2">
    <source>
        <dbReference type="EMBL" id="OGM69638.1"/>
    </source>
</evidence>
<dbReference type="Gene3D" id="1.10.260.40">
    <property type="entry name" value="lambda repressor-like DNA-binding domains"/>
    <property type="match status" value="1"/>
</dbReference>
<gene>
    <name evidence="2" type="ORF">A2975_00790</name>
</gene>
<proteinExistence type="predicted"/>
<accession>A0A1F8C267</accession>
<comment type="caution">
    <text evidence="2">The sequence shown here is derived from an EMBL/GenBank/DDBJ whole genome shotgun (WGS) entry which is preliminary data.</text>
</comment>
<dbReference type="InterPro" id="IPR001387">
    <property type="entry name" value="Cro/C1-type_HTH"/>
</dbReference>
<evidence type="ECO:0000313" key="3">
    <source>
        <dbReference type="Proteomes" id="UP000178429"/>
    </source>
</evidence>
<dbReference type="Proteomes" id="UP000178429">
    <property type="component" value="Unassembled WGS sequence"/>
</dbReference>
<protein>
    <recommendedName>
        <fullName evidence="1">HTH cro/C1-type domain-containing protein</fullName>
    </recommendedName>
</protein>
<dbReference type="Pfam" id="PF01381">
    <property type="entry name" value="HTH_3"/>
    <property type="match status" value="1"/>
</dbReference>
<feature type="domain" description="HTH cro/C1-type" evidence="1">
    <location>
        <begin position="10"/>
        <end position="65"/>
    </location>
</feature>
<dbReference type="InterPro" id="IPR010982">
    <property type="entry name" value="Lambda_DNA-bd_dom_sf"/>
</dbReference>
<dbReference type="STRING" id="1802525.A2975_00790"/>
<dbReference type="PROSITE" id="PS50943">
    <property type="entry name" value="HTH_CROC1"/>
    <property type="match status" value="1"/>
</dbReference>
<evidence type="ECO:0000259" key="1">
    <source>
        <dbReference type="PROSITE" id="PS50943"/>
    </source>
</evidence>
<dbReference type="EMBL" id="MGHL01000010">
    <property type="protein sequence ID" value="OGM69638.1"/>
    <property type="molecule type" value="Genomic_DNA"/>
</dbReference>
<dbReference type="SUPFAM" id="SSF47413">
    <property type="entry name" value="lambda repressor-like DNA-binding domains"/>
    <property type="match status" value="1"/>
</dbReference>
<sequence>MPKSAFGNYLREKRLEKNLTLRMFCERYGFDTAYISRLENNKITPPSKQKLIVVAEALEIPRETKEWTTFFDLAYMARNEFPSDIAQGAREVITILPAFLRTKDGKRVSNEKVEKLIKFLESDGTE</sequence>
<reference evidence="2 3" key="1">
    <citation type="journal article" date="2016" name="Nat. Commun.">
        <title>Thousands of microbial genomes shed light on interconnected biogeochemical processes in an aquifer system.</title>
        <authorList>
            <person name="Anantharaman K."/>
            <person name="Brown C.T."/>
            <person name="Hug L.A."/>
            <person name="Sharon I."/>
            <person name="Castelle C.J."/>
            <person name="Probst A.J."/>
            <person name="Thomas B.C."/>
            <person name="Singh A."/>
            <person name="Wilkins M.J."/>
            <person name="Karaoz U."/>
            <person name="Brodie E.L."/>
            <person name="Williams K.H."/>
            <person name="Hubbard S.S."/>
            <person name="Banfield J.F."/>
        </authorList>
    </citation>
    <scope>NUCLEOTIDE SEQUENCE [LARGE SCALE GENOMIC DNA]</scope>
</reference>
<organism evidence="2 3">
    <name type="scientific">Candidatus Woesebacteria bacterium RIFCSPLOWO2_01_FULL_44_14</name>
    <dbReference type="NCBI Taxonomy" id="1802525"/>
    <lineage>
        <taxon>Bacteria</taxon>
        <taxon>Candidatus Woeseibacteriota</taxon>
    </lineage>
</organism>
<dbReference type="SMART" id="SM00530">
    <property type="entry name" value="HTH_XRE"/>
    <property type="match status" value="1"/>
</dbReference>
<dbReference type="AlphaFoldDB" id="A0A1F8C267"/>
<dbReference type="CDD" id="cd00093">
    <property type="entry name" value="HTH_XRE"/>
    <property type="match status" value="1"/>
</dbReference>
<dbReference type="GO" id="GO:0003677">
    <property type="term" value="F:DNA binding"/>
    <property type="evidence" value="ECO:0007669"/>
    <property type="project" value="InterPro"/>
</dbReference>